<dbReference type="Gene3D" id="1.10.510.10">
    <property type="entry name" value="Transferase(Phosphotransferase) domain 1"/>
    <property type="match status" value="1"/>
</dbReference>
<proteinExistence type="predicted"/>
<feature type="domain" description="Protein kinase" evidence="6">
    <location>
        <begin position="1"/>
        <end position="152"/>
    </location>
</feature>
<dbReference type="PROSITE" id="PS50011">
    <property type="entry name" value="PROTEIN_KINASE_DOM"/>
    <property type="match status" value="1"/>
</dbReference>
<dbReference type="EMBL" id="ML737202">
    <property type="protein sequence ID" value="KAE8336064.1"/>
    <property type="molecule type" value="Genomic_DNA"/>
</dbReference>
<keyword evidence="4 7" id="KW-0418">Kinase</keyword>
<dbReference type="InterPro" id="IPR011009">
    <property type="entry name" value="Kinase-like_dom_sf"/>
</dbReference>
<keyword evidence="5" id="KW-0067">ATP-binding</keyword>
<evidence type="ECO:0000256" key="1">
    <source>
        <dbReference type="ARBA" id="ARBA00022527"/>
    </source>
</evidence>
<evidence type="ECO:0000313" key="7">
    <source>
        <dbReference type="EMBL" id="KAE8336064.1"/>
    </source>
</evidence>
<reference evidence="7" key="1">
    <citation type="submission" date="2019-04" db="EMBL/GenBank/DDBJ databases">
        <title>Friends and foes A comparative genomics study of 23 Aspergillus species from section Flavi.</title>
        <authorList>
            <consortium name="DOE Joint Genome Institute"/>
            <person name="Kjaerbolling I."/>
            <person name="Vesth T."/>
            <person name="Frisvad J.C."/>
            <person name="Nybo J.L."/>
            <person name="Theobald S."/>
            <person name="Kildgaard S."/>
            <person name="Isbrandt T."/>
            <person name="Kuo A."/>
            <person name="Sato A."/>
            <person name="Lyhne E.K."/>
            <person name="Kogle M.E."/>
            <person name="Wiebenga A."/>
            <person name="Kun R.S."/>
            <person name="Lubbers R.J."/>
            <person name="Makela M.R."/>
            <person name="Barry K."/>
            <person name="Chovatia M."/>
            <person name="Clum A."/>
            <person name="Daum C."/>
            <person name="Haridas S."/>
            <person name="He G."/>
            <person name="LaButti K."/>
            <person name="Lipzen A."/>
            <person name="Mondo S."/>
            <person name="Riley R."/>
            <person name="Salamov A."/>
            <person name="Simmons B.A."/>
            <person name="Magnuson J.K."/>
            <person name="Henrissat B."/>
            <person name="Mortensen U.H."/>
            <person name="Larsen T.O."/>
            <person name="Devries R.P."/>
            <person name="Grigoriev I.V."/>
            <person name="Machida M."/>
            <person name="Baker S.E."/>
            <person name="Andersen M.R."/>
        </authorList>
    </citation>
    <scope>NUCLEOTIDE SEQUENCE</scope>
    <source>
        <strain evidence="7">CBS 117612</strain>
    </source>
</reference>
<dbReference type="GO" id="GO:0005524">
    <property type="term" value="F:ATP binding"/>
    <property type="evidence" value="ECO:0007669"/>
    <property type="project" value="UniProtKB-KW"/>
</dbReference>
<evidence type="ECO:0000256" key="5">
    <source>
        <dbReference type="ARBA" id="ARBA00022840"/>
    </source>
</evidence>
<dbReference type="PANTHER" id="PTHR45646">
    <property type="entry name" value="SERINE/THREONINE-PROTEIN KINASE DOA-RELATED"/>
    <property type="match status" value="1"/>
</dbReference>
<dbReference type="InterPro" id="IPR051175">
    <property type="entry name" value="CLK_kinases"/>
</dbReference>
<evidence type="ECO:0000256" key="3">
    <source>
        <dbReference type="ARBA" id="ARBA00022741"/>
    </source>
</evidence>
<name>A0A5N6XSC6_9EURO</name>
<dbReference type="SUPFAM" id="SSF56112">
    <property type="entry name" value="Protein kinase-like (PK-like)"/>
    <property type="match status" value="1"/>
</dbReference>
<dbReference type="Proteomes" id="UP000325558">
    <property type="component" value="Unassembled WGS sequence"/>
</dbReference>
<dbReference type="GO" id="GO:0005634">
    <property type="term" value="C:nucleus"/>
    <property type="evidence" value="ECO:0007669"/>
    <property type="project" value="TreeGrafter"/>
</dbReference>
<accession>A0A5N6XSC6</accession>
<dbReference type="Pfam" id="PF00069">
    <property type="entry name" value="Pkinase"/>
    <property type="match status" value="1"/>
</dbReference>
<dbReference type="OrthoDB" id="2692181at2759"/>
<keyword evidence="2" id="KW-0808">Transferase</keyword>
<dbReference type="PANTHER" id="PTHR45646:SF11">
    <property type="entry name" value="SERINE_THREONINE-PROTEIN KINASE DOA"/>
    <property type="match status" value="1"/>
</dbReference>
<dbReference type="GO" id="GO:0043484">
    <property type="term" value="P:regulation of RNA splicing"/>
    <property type="evidence" value="ECO:0007669"/>
    <property type="project" value="TreeGrafter"/>
</dbReference>
<keyword evidence="3" id="KW-0547">Nucleotide-binding</keyword>
<sequence length="199" mass="21947">MNPLYLAPDVIIKLGWSSPIDMWAIACILVELLAGEIPFYVRGGISQDEEDIELLATIEHVVGRCIDPNMVGIATSNAESTLGSNICQYASHGKFKFPHAVEDRVKSRKTLRELVPQNSLFSKMFLDLLLKLFTFDPDERIPPHGALENSWVCSLVVDEGTVAHLYGQRGNTGSSALPDIDQEWIGGIARAINESPRTL</sequence>
<organism evidence="7">
    <name type="scientific">Aspergillus arachidicola</name>
    <dbReference type="NCBI Taxonomy" id="656916"/>
    <lineage>
        <taxon>Eukaryota</taxon>
        <taxon>Fungi</taxon>
        <taxon>Dikarya</taxon>
        <taxon>Ascomycota</taxon>
        <taxon>Pezizomycotina</taxon>
        <taxon>Eurotiomycetes</taxon>
        <taxon>Eurotiomycetidae</taxon>
        <taxon>Eurotiales</taxon>
        <taxon>Aspergillaceae</taxon>
        <taxon>Aspergillus</taxon>
        <taxon>Aspergillus subgen. Circumdati</taxon>
    </lineage>
</organism>
<dbReference type="GO" id="GO:0004674">
    <property type="term" value="F:protein serine/threonine kinase activity"/>
    <property type="evidence" value="ECO:0007669"/>
    <property type="project" value="UniProtKB-KW"/>
</dbReference>
<gene>
    <name evidence="7" type="ORF">BDV24DRAFT_168624</name>
</gene>
<evidence type="ECO:0000256" key="4">
    <source>
        <dbReference type="ARBA" id="ARBA00022777"/>
    </source>
</evidence>
<protein>
    <submittedName>
        <fullName evidence="7">Kinase-like domain-containing protein</fullName>
    </submittedName>
</protein>
<evidence type="ECO:0000259" key="6">
    <source>
        <dbReference type="PROSITE" id="PS50011"/>
    </source>
</evidence>
<keyword evidence="1" id="KW-0723">Serine/threonine-protein kinase</keyword>
<dbReference type="InterPro" id="IPR000719">
    <property type="entry name" value="Prot_kinase_dom"/>
</dbReference>
<dbReference type="AlphaFoldDB" id="A0A5N6XSC6"/>
<evidence type="ECO:0000256" key="2">
    <source>
        <dbReference type="ARBA" id="ARBA00022679"/>
    </source>
</evidence>